<feature type="signal peptide" evidence="1">
    <location>
        <begin position="1"/>
        <end position="18"/>
    </location>
</feature>
<keyword evidence="3" id="KW-1185">Reference proteome</keyword>
<accession>A0AA39MRT0</accession>
<evidence type="ECO:0000313" key="2">
    <source>
        <dbReference type="EMBL" id="KAK0444721.1"/>
    </source>
</evidence>
<reference evidence="2" key="1">
    <citation type="submission" date="2023-06" db="EMBL/GenBank/DDBJ databases">
        <authorList>
            <consortium name="Lawrence Berkeley National Laboratory"/>
            <person name="Ahrendt S."/>
            <person name="Sahu N."/>
            <person name="Indic B."/>
            <person name="Wong-Bajracharya J."/>
            <person name="Merenyi Z."/>
            <person name="Ke H.-M."/>
            <person name="Monk M."/>
            <person name="Kocsube S."/>
            <person name="Drula E."/>
            <person name="Lipzen A."/>
            <person name="Balint B."/>
            <person name="Henrissat B."/>
            <person name="Andreopoulos B."/>
            <person name="Martin F.M."/>
            <person name="Harder C.B."/>
            <person name="Rigling D."/>
            <person name="Ford K.L."/>
            <person name="Foster G.D."/>
            <person name="Pangilinan J."/>
            <person name="Papanicolaou A."/>
            <person name="Barry K."/>
            <person name="LaButti K."/>
            <person name="Viragh M."/>
            <person name="Koriabine M."/>
            <person name="Yan M."/>
            <person name="Riley R."/>
            <person name="Champramary S."/>
            <person name="Plett K.L."/>
            <person name="Tsai I.J."/>
            <person name="Slot J."/>
            <person name="Sipos G."/>
            <person name="Plett J."/>
            <person name="Nagy L.G."/>
            <person name="Grigoriev I.V."/>
        </authorList>
    </citation>
    <scope>NUCLEOTIDE SEQUENCE</scope>
    <source>
        <strain evidence="2">FPL87.14</strain>
    </source>
</reference>
<sequence>MPLSYILDLGWTLSGCLSAGFPANTKQVYESYRQSSDRRLDVMMTCWPGSIHLQVINEELTSCYEMRSRHCKASKRSSGLGYRSHLIHRTAGAVIQIARLSYRHISVSTSYQIEQSSEFRIPICAEAPVQTCVGTFMYMSFGKDFPPAFMDVPTSLDNRR</sequence>
<evidence type="ECO:0000256" key="1">
    <source>
        <dbReference type="SAM" id="SignalP"/>
    </source>
</evidence>
<evidence type="ECO:0000313" key="3">
    <source>
        <dbReference type="Proteomes" id="UP001175226"/>
    </source>
</evidence>
<proteinExistence type="predicted"/>
<organism evidence="2 3">
    <name type="scientific">Armillaria borealis</name>
    <dbReference type="NCBI Taxonomy" id="47425"/>
    <lineage>
        <taxon>Eukaryota</taxon>
        <taxon>Fungi</taxon>
        <taxon>Dikarya</taxon>
        <taxon>Basidiomycota</taxon>
        <taxon>Agaricomycotina</taxon>
        <taxon>Agaricomycetes</taxon>
        <taxon>Agaricomycetidae</taxon>
        <taxon>Agaricales</taxon>
        <taxon>Marasmiineae</taxon>
        <taxon>Physalacriaceae</taxon>
        <taxon>Armillaria</taxon>
    </lineage>
</organism>
<keyword evidence="1" id="KW-0732">Signal</keyword>
<dbReference type="EMBL" id="JAUEPT010000018">
    <property type="protein sequence ID" value="KAK0444721.1"/>
    <property type="molecule type" value="Genomic_DNA"/>
</dbReference>
<feature type="chain" id="PRO_5041439792" evidence="1">
    <location>
        <begin position="19"/>
        <end position="160"/>
    </location>
</feature>
<dbReference type="AlphaFoldDB" id="A0AA39MRT0"/>
<name>A0AA39MRT0_9AGAR</name>
<gene>
    <name evidence="2" type="ORF">EV421DRAFT_366112</name>
</gene>
<protein>
    <submittedName>
        <fullName evidence="2">Uncharacterized protein</fullName>
    </submittedName>
</protein>
<comment type="caution">
    <text evidence="2">The sequence shown here is derived from an EMBL/GenBank/DDBJ whole genome shotgun (WGS) entry which is preliminary data.</text>
</comment>
<dbReference type="Proteomes" id="UP001175226">
    <property type="component" value="Unassembled WGS sequence"/>
</dbReference>